<dbReference type="GO" id="GO:0006508">
    <property type="term" value="P:proteolysis"/>
    <property type="evidence" value="ECO:0007669"/>
    <property type="project" value="UniProtKB-KW"/>
</dbReference>
<dbReference type="PROSITE" id="PS00139">
    <property type="entry name" value="THIOL_PROTEASE_CYS"/>
    <property type="match status" value="1"/>
</dbReference>
<dbReference type="SUPFAM" id="SSF54001">
    <property type="entry name" value="Cysteine proteinases"/>
    <property type="match status" value="1"/>
</dbReference>
<evidence type="ECO:0000256" key="5">
    <source>
        <dbReference type="ARBA" id="ARBA00022807"/>
    </source>
</evidence>
<comment type="similarity">
    <text evidence="1">Belongs to the peptidase C1 family.</text>
</comment>
<feature type="non-terminal residue" evidence="9">
    <location>
        <position position="394"/>
    </location>
</feature>
<evidence type="ECO:0000256" key="6">
    <source>
        <dbReference type="ARBA" id="ARBA00023157"/>
    </source>
</evidence>
<evidence type="ECO:0000256" key="4">
    <source>
        <dbReference type="ARBA" id="ARBA00022801"/>
    </source>
</evidence>
<evidence type="ECO:0000259" key="8">
    <source>
        <dbReference type="SMART" id="SM00848"/>
    </source>
</evidence>
<reference evidence="9" key="1">
    <citation type="submission" date="2017-07" db="EMBL/GenBank/DDBJ databases">
        <title>Taro Niue Genome Assembly and Annotation.</title>
        <authorList>
            <person name="Atibalentja N."/>
            <person name="Keating K."/>
            <person name="Fields C.J."/>
        </authorList>
    </citation>
    <scope>NUCLEOTIDE SEQUENCE</scope>
    <source>
        <strain evidence="9">Niue_2</strain>
        <tissue evidence="9">Leaf</tissue>
    </source>
</reference>
<keyword evidence="2" id="KW-0645">Protease</keyword>
<dbReference type="Pfam" id="PF08246">
    <property type="entry name" value="Inhibitor_I29"/>
    <property type="match status" value="1"/>
</dbReference>
<dbReference type="GO" id="GO:0008234">
    <property type="term" value="F:cysteine-type peptidase activity"/>
    <property type="evidence" value="ECO:0007669"/>
    <property type="project" value="UniProtKB-KW"/>
</dbReference>
<keyword evidence="3" id="KW-0732">Signal</keyword>
<dbReference type="InterPro" id="IPR013128">
    <property type="entry name" value="Peptidase_C1A"/>
</dbReference>
<dbReference type="CDD" id="cd02248">
    <property type="entry name" value="Peptidase_C1A"/>
    <property type="match status" value="1"/>
</dbReference>
<dbReference type="EMBL" id="NMUH01000914">
    <property type="protein sequence ID" value="MQL86602.1"/>
    <property type="molecule type" value="Genomic_DNA"/>
</dbReference>
<proteinExistence type="inferred from homology"/>
<dbReference type="Pfam" id="PF00112">
    <property type="entry name" value="Peptidase_C1"/>
    <property type="match status" value="1"/>
</dbReference>
<dbReference type="InterPro" id="IPR025660">
    <property type="entry name" value="Pept_his_AS"/>
</dbReference>
<feature type="domain" description="Peptidase C1A papain C-terminal" evidence="7">
    <location>
        <begin position="172"/>
        <end position="386"/>
    </location>
</feature>
<keyword evidence="6" id="KW-1015">Disulfide bond</keyword>
<keyword evidence="4" id="KW-0378">Hydrolase</keyword>
<evidence type="ECO:0000256" key="3">
    <source>
        <dbReference type="ARBA" id="ARBA00022729"/>
    </source>
</evidence>
<evidence type="ECO:0000256" key="1">
    <source>
        <dbReference type="ARBA" id="ARBA00008455"/>
    </source>
</evidence>
<dbReference type="InterPro" id="IPR013201">
    <property type="entry name" value="Prot_inhib_I29"/>
</dbReference>
<evidence type="ECO:0000256" key="2">
    <source>
        <dbReference type="ARBA" id="ARBA00022670"/>
    </source>
</evidence>
<sequence length="394" mass="45400">EEDMVITIIKIIIDAAPKTIADELATHQLPHMIGDFLEETLMMFLLLSIILAISFALEPSIARHVDHRGVEFRRSKEEVRWLFEDWLVRHDKSYNETTEKEHRFEVFKENLRFIKEHNHPQRNHSYTVDLNYFADLTAREFKSIYLNTRPDINSHLIPPPSDEYMVLEGEKLPRSVDWRVRRAVSPVKHQGHCGSCWAFSTVATIEGLNQIITGRMITLSEQQLLDCNNKNWGCNGGWPDIAFAYVKKYGGLDTRARYPYRESKGTCRKNTVNVVSIDGYNFVPRYNESALQKAVSRQPISVIIRSCSRGFQFYKSGIYNGPCGMDLDHAVTLVGYDTDLNNGKDYWIVKNSWGQGWGEEGYAKIERNVRSYDGKCGITAYPTYPVKKGYTFSQ</sequence>
<organism evidence="9 10">
    <name type="scientific">Colocasia esculenta</name>
    <name type="common">Wild taro</name>
    <name type="synonym">Arum esculentum</name>
    <dbReference type="NCBI Taxonomy" id="4460"/>
    <lineage>
        <taxon>Eukaryota</taxon>
        <taxon>Viridiplantae</taxon>
        <taxon>Streptophyta</taxon>
        <taxon>Embryophyta</taxon>
        <taxon>Tracheophyta</taxon>
        <taxon>Spermatophyta</taxon>
        <taxon>Magnoliopsida</taxon>
        <taxon>Liliopsida</taxon>
        <taxon>Araceae</taxon>
        <taxon>Aroideae</taxon>
        <taxon>Colocasieae</taxon>
        <taxon>Colocasia</taxon>
    </lineage>
</organism>
<dbReference type="FunFam" id="3.90.70.10:FF:000067">
    <property type="entry name" value="Senescence-specific cysteine protease"/>
    <property type="match status" value="1"/>
</dbReference>
<dbReference type="SMART" id="SM00848">
    <property type="entry name" value="Inhibitor_I29"/>
    <property type="match status" value="1"/>
</dbReference>
<dbReference type="Proteomes" id="UP000652761">
    <property type="component" value="Unassembled WGS sequence"/>
</dbReference>
<evidence type="ECO:0000259" key="7">
    <source>
        <dbReference type="SMART" id="SM00645"/>
    </source>
</evidence>
<dbReference type="InterPro" id="IPR000668">
    <property type="entry name" value="Peptidase_C1A_C"/>
</dbReference>
<dbReference type="OrthoDB" id="10253408at2759"/>
<name>A0A843UKD0_COLES</name>
<keyword evidence="10" id="KW-1185">Reference proteome</keyword>
<protein>
    <submittedName>
        <fullName evidence="9">Uncharacterized protein</fullName>
    </submittedName>
</protein>
<dbReference type="PROSITE" id="PS00639">
    <property type="entry name" value="THIOL_PROTEASE_HIS"/>
    <property type="match status" value="1"/>
</dbReference>
<comment type="caution">
    <text evidence="9">The sequence shown here is derived from an EMBL/GenBank/DDBJ whole genome shotgun (WGS) entry which is preliminary data.</text>
</comment>
<dbReference type="PRINTS" id="PR00705">
    <property type="entry name" value="PAPAIN"/>
</dbReference>
<keyword evidence="5" id="KW-0788">Thiol protease</keyword>
<dbReference type="Gene3D" id="3.90.70.10">
    <property type="entry name" value="Cysteine proteinases"/>
    <property type="match status" value="1"/>
</dbReference>
<dbReference type="InterPro" id="IPR000169">
    <property type="entry name" value="Pept_cys_AS"/>
</dbReference>
<dbReference type="InterPro" id="IPR038765">
    <property type="entry name" value="Papain-like_cys_pep_sf"/>
</dbReference>
<gene>
    <name evidence="9" type="ORF">Taro_019134</name>
</gene>
<evidence type="ECO:0000313" key="9">
    <source>
        <dbReference type="EMBL" id="MQL86602.1"/>
    </source>
</evidence>
<dbReference type="PANTHER" id="PTHR12411">
    <property type="entry name" value="CYSTEINE PROTEASE FAMILY C1-RELATED"/>
    <property type="match status" value="1"/>
</dbReference>
<dbReference type="SMART" id="SM00645">
    <property type="entry name" value="Pept_C1"/>
    <property type="match status" value="1"/>
</dbReference>
<dbReference type="InterPro" id="IPR039417">
    <property type="entry name" value="Peptidase_C1A_papain-like"/>
</dbReference>
<accession>A0A843UKD0</accession>
<dbReference type="AlphaFoldDB" id="A0A843UKD0"/>
<feature type="domain" description="Cathepsin propeptide inhibitor" evidence="8">
    <location>
        <begin position="83"/>
        <end position="141"/>
    </location>
</feature>
<evidence type="ECO:0000313" key="10">
    <source>
        <dbReference type="Proteomes" id="UP000652761"/>
    </source>
</evidence>